<dbReference type="HOGENOM" id="CLU_197252_0_0_2"/>
<organism evidence="1 2">
    <name type="scientific">Methanococcus vannielii (strain ATCC 35089 / DSM 1224 / JCM 13029 / OCM 148 / SB)</name>
    <dbReference type="NCBI Taxonomy" id="406327"/>
    <lineage>
        <taxon>Archaea</taxon>
        <taxon>Methanobacteriati</taxon>
        <taxon>Methanobacteriota</taxon>
        <taxon>Methanomada group</taxon>
        <taxon>Methanococci</taxon>
        <taxon>Methanococcales</taxon>
        <taxon>Methanococcaceae</taxon>
        <taxon>Methanococcus</taxon>
    </lineage>
</organism>
<dbReference type="AlphaFoldDB" id="A6UQ22"/>
<dbReference type="EMBL" id="CP000742">
    <property type="protein sequence ID" value="ABR54594.1"/>
    <property type="molecule type" value="Genomic_DNA"/>
</dbReference>
<dbReference type="KEGG" id="mvn:Mevan_0688"/>
<dbReference type="eggNOG" id="arCOG06674">
    <property type="taxonomic scope" value="Archaea"/>
</dbReference>
<evidence type="ECO:0000313" key="1">
    <source>
        <dbReference type="EMBL" id="ABR54594.1"/>
    </source>
</evidence>
<reference evidence="1" key="1">
    <citation type="submission" date="2007-06" db="EMBL/GenBank/DDBJ databases">
        <title>Complete sequence of Methanococcus vannielii SB.</title>
        <authorList>
            <consortium name="US DOE Joint Genome Institute"/>
            <person name="Copeland A."/>
            <person name="Lucas S."/>
            <person name="Lapidus A."/>
            <person name="Barry K."/>
            <person name="Glavina del Rio T."/>
            <person name="Dalin E."/>
            <person name="Tice H."/>
            <person name="Pitluck S."/>
            <person name="Chain P."/>
            <person name="Malfatti S."/>
            <person name="Shin M."/>
            <person name="Vergez L."/>
            <person name="Schmutz J."/>
            <person name="Larimer F."/>
            <person name="Land M."/>
            <person name="Hauser L."/>
            <person name="Kyrpides N."/>
            <person name="Anderson I."/>
            <person name="Sieprawska-Lupa M."/>
            <person name="Whitman W.B."/>
            <person name="Richardson P."/>
        </authorList>
    </citation>
    <scope>NUCLEOTIDE SEQUENCE [LARGE SCALE GENOMIC DNA]</scope>
    <source>
        <strain evidence="1">SB</strain>
    </source>
</reference>
<accession>A6UQ22</accession>
<gene>
    <name evidence="1" type="ordered locus">Mevan_0688</name>
</gene>
<dbReference type="Proteomes" id="UP000001107">
    <property type="component" value="Chromosome"/>
</dbReference>
<evidence type="ECO:0000313" key="2">
    <source>
        <dbReference type="Proteomes" id="UP000001107"/>
    </source>
</evidence>
<dbReference type="STRING" id="406327.Mevan_0688"/>
<proteinExistence type="predicted"/>
<name>A6UQ22_METVS</name>
<sequence length="78" mass="9372">MFLIFSKILQPITKNMEELNMSILKSVKNIWRKFRGKPDIDLQEFIDFCKKRGSFKSIEDCKEYLLLKKKLKEVSNKE</sequence>
<protein>
    <submittedName>
        <fullName evidence="1">Uncharacterized protein</fullName>
    </submittedName>
</protein>
<keyword evidence="2" id="KW-1185">Reference proteome</keyword>